<accession>A9I5P9</accession>
<dbReference type="eggNOG" id="ENOG502ZATV">
    <property type="taxonomic scope" value="Bacteria"/>
</dbReference>
<dbReference type="AlphaFoldDB" id="A9I5P9"/>
<evidence type="ECO:0008006" key="3">
    <source>
        <dbReference type="Google" id="ProtNLM"/>
    </source>
</evidence>
<dbReference type="EMBL" id="AM902716">
    <property type="protein sequence ID" value="CAP41124.1"/>
    <property type="molecule type" value="Genomic_DNA"/>
</dbReference>
<organism evidence="1 2">
    <name type="scientific">Bordetella petrii (strain ATCC BAA-461 / DSM 12804 / CCUG 43448 / CIP 107267 / Se-1111R)</name>
    <dbReference type="NCBI Taxonomy" id="340100"/>
    <lineage>
        <taxon>Bacteria</taxon>
        <taxon>Pseudomonadati</taxon>
        <taxon>Pseudomonadota</taxon>
        <taxon>Betaproteobacteria</taxon>
        <taxon>Burkholderiales</taxon>
        <taxon>Alcaligenaceae</taxon>
        <taxon>Bordetella</taxon>
    </lineage>
</organism>
<evidence type="ECO:0000313" key="1">
    <source>
        <dbReference type="EMBL" id="CAP41124.1"/>
    </source>
</evidence>
<name>A9I5P9_BORPD</name>
<proteinExistence type="predicted"/>
<dbReference type="Proteomes" id="UP000001225">
    <property type="component" value="Chromosome"/>
</dbReference>
<gene>
    <name evidence="1" type="ordered locus">Bpet0792</name>
</gene>
<protein>
    <recommendedName>
        <fullName evidence="3">3-deoxy-D-arabino-heptulosonate 7-phosphate synthase</fullName>
    </recommendedName>
</protein>
<dbReference type="KEGG" id="bpt:Bpet0792"/>
<sequence>MKDHSPSGSSLLLAQVLRTVARPYRLPPALHASPDWRQAGTATALAACIEQARLAMARNAAPAAALKRHFTAALGQLIREAMLPDHGDPAFQAMVLRHGAAHVREYASLAAHAGRDRRAIRTAVDAMAHPARQQRVAQPRLREALARLHAAGSWTALADAARQVRNMPETAAQPTLPPSLDRLLHDPALSRLQRLDALQADALVQRYQALWDRQGPRQGSPSAIAAGSAAKQRGAAVEAMAAQALQALAQRLDQAGDNGRAHRVVTSLRVPAALSAGAGRAKTEWDVALLRQGQAAGTEPGWDICLLVEAKASADAAITDLPRLLRGLRLLAQADPGRRYAFRTVQETVNLRGASLHALEAGEDVSDTVLYCCDAPADTPPRLLGAASRMQLLSAPASLDHAGILAQGRDAGDASLVAVWETLLSAPGWHAVLHQYPMLCQVRALMVRPADLLAAVRAIP</sequence>
<evidence type="ECO:0000313" key="2">
    <source>
        <dbReference type="Proteomes" id="UP000001225"/>
    </source>
</evidence>
<keyword evidence="2" id="KW-1185">Reference proteome</keyword>
<reference evidence="1 2" key="1">
    <citation type="journal article" date="2008" name="BMC Genomics">
        <title>The missing link: Bordetella petrii is endowed with both the metabolic versatility of environmental bacteria and virulence traits of pathogenic Bordetellae.</title>
        <authorList>
            <person name="Gross R."/>
            <person name="Guzman C.A."/>
            <person name="Sebaihia M."/>
            <person name="Martins Dos Santos V.A."/>
            <person name="Pieper D.H."/>
            <person name="Koebnik R."/>
            <person name="Lechner M."/>
            <person name="Bartels D."/>
            <person name="Buhrmester J."/>
            <person name="Choudhuri J.V."/>
            <person name="Ebensen T."/>
            <person name="Gaigalat L."/>
            <person name="Herrmann S."/>
            <person name="Khachane A.N."/>
            <person name="Larisch C."/>
            <person name="Link S."/>
            <person name="Linke B."/>
            <person name="Meyer F."/>
            <person name="Mormann S."/>
            <person name="Nakunst D."/>
            <person name="Rueckert C."/>
            <person name="Schneiker-Bekel S."/>
            <person name="Schulze K."/>
            <person name="Vorhoelter F.J."/>
            <person name="Yevsa T."/>
            <person name="Engle J.T."/>
            <person name="Goldman W.E."/>
            <person name="Puehler A."/>
            <person name="Goebel U.B."/>
            <person name="Goesmann A."/>
            <person name="Bloecker H."/>
            <person name="Kaiser O."/>
            <person name="Martinez-Arias R."/>
        </authorList>
    </citation>
    <scope>NUCLEOTIDE SEQUENCE [LARGE SCALE GENOMIC DNA]</scope>
    <source>
        <strain evidence="2">ATCC BAA-461 / DSM 12804 / CCUG 43448 / CIP 107267 / Se-1111R</strain>
    </source>
</reference>